<dbReference type="EMBL" id="KD178872">
    <property type="protein sequence ID" value="EMS54724.1"/>
    <property type="molecule type" value="Genomic_DNA"/>
</dbReference>
<dbReference type="AlphaFoldDB" id="M8A2S6"/>
<evidence type="ECO:0000313" key="2">
    <source>
        <dbReference type="EMBL" id="EMS54724.1"/>
    </source>
</evidence>
<protein>
    <submittedName>
        <fullName evidence="2">Protein PIR</fullName>
    </submittedName>
</protein>
<dbReference type="PIRSF" id="PIRSF008153">
    <property type="entry name" value="FMR1_interacting"/>
    <property type="match status" value="1"/>
</dbReference>
<accession>M8A2S6</accession>
<dbReference type="GO" id="GO:0005737">
    <property type="term" value="C:cytoplasm"/>
    <property type="evidence" value="ECO:0007669"/>
    <property type="project" value="UniProtKB-ARBA"/>
</dbReference>
<dbReference type="InterPro" id="IPR009828">
    <property type="entry name" value="CYRIA/CYRIB_Rac1-bd"/>
</dbReference>
<organism evidence="2">
    <name type="scientific">Triticum urartu</name>
    <name type="common">Red wild einkorn</name>
    <name type="synonym">Crithodium urartu</name>
    <dbReference type="NCBI Taxonomy" id="4572"/>
    <lineage>
        <taxon>Eukaryota</taxon>
        <taxon>Viridiplantae</taxon>
        <taxon>Streptophyta</taxon>
        <taxon>Embryophyta</taxon>
        <taxon>Tracheophyta</taxon>
        <taxon>Spermatophyta</taxon>
        <taxon>Magnoliopsida</taxon>
        <taxon>Liliopsida</taxon>
        <taxon>Poales</taxon>
        <taxon>Poaceae</taxon>
        <taxon>BOP clade</taxon>
        <taxon>Pooideae</taxon>
        <taxon>Triticodae</taxon>
        <taxon>Triticeae</taxon>
        <taxon>Triticinae</taxon>
        <taxon>Triticum</taxon>
    </lineage>
</organism>
<reference evidence="2" key="1">
    <citation type="journal article" date="2013" name="Nature">
        <title>Draft genome of the wheat A-genome progenitor Triticum urartu.</title>
        <authorList>
            <person name="Ling H.Q."/>
            <person name="Zhao S."/>
            <person name="Liu D."/>
            <person name="Wang J."/>
            <person name="Sun H."/>
            <person name="Zhang C."/>
            <person name="Fan H."/>
            <person name="Li D."/>
            <person name="Dong L."/>
            <person name="Tao Y."/>
            <person name="Gao C."/>
            <person name="Wu H."/>
            <person name="Li Y."/>
            <person name="Cui Y."/>
            <person name="Guo X."/>
            <person name="Zheng S."/>
            <person name="Wang B."/>
            <person name="Yu K."/>
            <person name="Liang Q."/>
            <person name="Yang W."/>
            <person name="Lou X."/>
            <person name="Chen J."/>
            <person name="Feng M."/>
            <person name="Jian J."/>
            <person name="Zhang X."/>
            <person name="Luo G."/>
            <person name="Jiang Y."/>
            <person name="Liu J."/>
            <person name="Wang Z."/>
            <person name="Sha Y."/>
            <person name="Zhang B."/>
            <person name="Wu H."/>
            <person name="Tang D."/>
            <person name="Shen Q."/>
            <person name="Xue P."/>
            <person name="Zou S."/>
            <person name="Wang X."/>
            <person name="Liu X."/>
            <person name="Wang F."/>
            <person name="Yang Y."/>
            <person name="An X."/>
            <person name="Dong Z."/>
            <person name="Zhang K."/>
            <person name="Zhang X."/>
            <person name="Luo M.C."/>
            <person name="Dvorak J."/>
            <person name="Tong Y."/>
            <person name="Wang J."/>
            <person name="Yang H."/>
            <person name="Li Z."/>
            <person name="Wang D."/>
            <person name="Zhang A."/>
            <person name="Wang J."/>
        </authorList>
    </citation>
    <scope>NUCLEOTIDE SEQUENCE</scope>
</reference>
<proteinExistence type="predicted"/>
<dbReference type="eggNOG" id="KOG3534">
    <property type="taxonomic scope" value="Eukaryota"/>
</dbReference>
<dbReference type="PRINTS" id="PR01698">
    <property type="entry name" value="CYTOFMRPINTP"/>
</dbReference>
<evidence type="ECO:0000259" key="1">
    <source>
        <dbReference type="Pfam" id="PF07159"/>
    </source>
</evidence>
<gene>
    <name evidence="2" type="ORF">TRIUR3_19094</name>
</gene>
<dbReference type="OMA" id="HKESFFY"/>
<dbReference type="STRING" id="4572.M8A2S6"/>
<dbReference type="InterPro" id="IPR008081">
    <property type="entry name" value="Cytoplasmic_FMR1-int"/>
</dbReference>
<dbReference type="GO" id="GO:0031267">
    <property type="term" value="F:small GTPase binding"/>
    <property type="evidence" value="ECO:0007669"/>
    <property type="project" value="InterPro"/>
</dbReference>
<dbReference type="GO" id="GO:0030833">
    <property type="term" value="P:regulation of actin filament polymerization"/>
    <property type="evidence" value="ECO:0007669"/>
    <property type="project" value="InterPro"/>
</dbReference>
<sequence>MGDEQPDVQGLAVLLSSERYATNSPIEYSDVAAYRLSLGEDTKAINQLNTLIQEGKEMASLLYTYRSCVKALPQLPDSMKHSQADLYLETYQVLDLEMSRLREIQRWQASAASKLAADMQRFSRPERLVNGPTVTHFWSMLKLLDVLLQLDHLKNAKASIPNDFSWYKRTFTQVSTQWQDTDTMREELDDLQIFLSTRWAILLNLHAEMFRTNTYPTILFSFLDITMYYDSLDSKNSVEDILQVLIVFCVESLELDFALLFPERHTLLRVLPVLVVLATSSEKESESLYKRVKINRLLNIFKRHYLILNHMGTIRAEHDDFSIRFASAMNQMITLKSSDGADNDWSRDIKGNMYDTVVEGFQLLSRWTGRIWEQCAWKFSRPCKEPPISDSQQDSATFFDYEKVVRWNYTAEERRALLELIGYIKSIGLMMQHCDTLVSEALWETIHMEVQDFVQDKLDTMLRTTFRKKKDLSRILSDMRTLSADWMANTSKADPEQHSLHQETEEMRQSTFYPRPVAPTAAQIHCLQFLICELVSGGNLRKPGGLFGNSSSGIPVEDLKQLETFFYKLSFFLHILDFTATIGTLTDLGFLWFREFYLESSRVIQFPIECSLPWMLVDHVIESQDAGLLESILIPLDLYNDSAQHALTYLKQRFLYDEIEAEVDLSFDLLVQKLNEVIFTYYKSCAASTLLDSSFTYACDDGEKYFVKPLRFDAIFKLRRVMILGRTIDLRSLITQRMNKLFRENIDFLLERFEYGDLCGVVELQQLLDILELTHQSISRFLELDSYSLMISEMQENLSLVSYSSRISSQIWNEMQTDFLPNFILCNTTQRFVRSLKGAHHSSQRSDASTGKPYFYCGSHDLTMAYQGLAGLYRDFFGIPHMFAVVKLLGSRSLPGIIRALLDHISSKITAMVPKVTGLQEALPKSIGLLSFDGGISGCQKIIHEILTWEAKLDVKVEVLHDLKEIGSALYWMSLLDIVLRQIDTTQFMQSAPWLGLVPGNDGQVKHAYSDNTPFTTLLSAATSAVASSPACANPSSYFVMSKQAEAASLLYKSNLNSGSVLEYALAFTSAALDRHYSKWSATPKTGFIDITTSKDFYRVFSGLQYSILEIHIAFAYGVCEKGYEVILEAMRKARRLNNHVFSMLRARCPLEDKVACAIKPSGAPLHRMKFGNTVSAFETLPQRANS</sequence>
<dbReference type="Pfam" id="PF05994">
    <property type="entry name" value="FragX_IP"/>
    <property type="match status" value="1"/>
</dbReference>
<name>M8A2S6_TRIUA</name>
<feature type="domain" description="CYRIA/CYRIB Rac1 binding" evidence="1">
    <location>
        <begin position="43"/>
        <end position="276"/>
    </location>
</feature>
<dbReference type="Pfam" id="PF07159">
    <property type="entry name" value="CYRIA-B_Rac1-bd"/>
    <property type="match status" value="1"/>
</dbReference>
<dbReference type="PANTHER" id="PTHR12195">
    <property type="entry name" value="CYTOPLASMIC FMR1-INTERACTING PROTEIN-RELATED"/>
    <property type="match status" value="1"/>
</dbReference>